<feature type="non-terminal residue" evidence="1">
    <location>
        <position position="1"/>
    </location>
</feature>
<dbReference type="Proteomes" id="UP001159427">
    <property type="component" value="Unassembled WGS sequence"/>
</dbReference>
<evidence type="ECO:0000313" key="1">
    <source>
        <dbReference type="EMBL" id="CAH3015909.1"/>
    </source>
</evidence>
<evidence type="ECO:0008006" key="3">
    <source>
        <dbReference type="Google" id="ProtNLM"/>
    </source>
</evidence>
<evidence type="ECO:0000313" key="2">
    <source>
        <dbReference type="Proteomes" id="UP001159427"/>
    </source>
</evidence>
<dbReference type="EMBL" id="CALNXI010000031">
    <property type="protein sequence ID" value="CAH3015909.1"/>
    <property type="molecule type" value="Genomic_DNA"/>
</dbReference>
<reference evidence="1 2" key="1">
    <citation type="submission" date="2022-05" db="EMBL/GenBank/DDBJ databases">
        <authorList>
            <consortium name="Genoscope - CEA"/>
            <person name="William W."/>
        </authorList>
    </citation>
    <scope>NUCLEOTIDE SEQUENCE [LARGE SCALE GENOMIC DNA]</scope>
</reference>
<proteinExistence type="predicted"/>
<comment type="caution">
    <text evidence="1">The sequence shown here is derived from an EMBL/GenBank/DDBJ whole genome shotgun (WGS) entry which is preliminary data.</text>
</comment>
<organism evidence="1 2">
    <name type="scientific">Porites evermanni</name>
    <dbReference type="NCBI Taxonomy" id="104178"/>
    <lineage>
        <taxon>Eukaryota</taxon>
        <taxon>Metazoa</taxon>
        <taxon>Cnidaria</taxon>
        <taxon>Anthozoa</taxon>
        <taxon>Hexacorallia</taxon>
        <taxon>Scleractinia</taxon>
        <taxon>Fungiina</taxon>
        <taxon>Poritidae</taxon>
        <taxon>Porites</taxon>
    </lineage>
</organism>
<keyword evidence="2" id="KW-1185">Reference proteome</keyword>
<gene>
    <name evidence="1" type="ORF">PEVE_00023377</name>
</gene>
<protein>
    <recommendedName>
        <fullName evidence="3">UPAR/Ly6 domain-containing protein</fullName>
    </recommendedName>
</protein>
<feature type="non-terminal residue" evidence="1">
    <location>
        <position position="116"/>
    </location>
</feature>
<sequence length="116" mass="12124">IEITSFCPLSAPMGVLNCSTCAAQTEAACTALQTTRECFMDQLCLTLETFTTTNQTSFIKDCFPSMTCSVPSVLCDMLNQTSNGTILSCNPECCNTSLCNAGVSPVIPTSGAPSTA</sequence>
<name>A0ABN8LFN8_9CNID</name>
<accession>A0ABN8LFN8</accession>